<reference evidence="5" key="1">
    <citation type="submission" date="2023-04" db="EMBL/GenBank/DDBJ databases">
        <title>Comparative genomic analysis of Cohnella hashimotonis sp. nov., isolated from the International Space Station.</title>
        <authorList>
            <person name="Venkateswaran K."/>
            <person name="Simpson A."/>
        </authorList>
    </citation>
    <scope>NUCLEOTIDE SEQUENCE</scope>
    <source>
        <strain evidence="5">F6_2S_P_1</strain>
    </source>
</reference>
<dbReference type="InterPro" id="IPR003439">
    <property type="entry name" value="ABC_transporter-like_ATP-bd"/>
</dbReference>
<sequence length="347" mass="38735">MKLALETRALGKTFRVKEKQAGLRGSLRSLFAPEWKEKMAVDRIDLSVEAGETVALLGPNGAGKSTTIKMLTGILHPSAGEATVAGLVPWRERTKLAYRIGTVFGQKSQLWYHLPPIDTFELISRVYELDRGDYTKRRDRLVERFELGPYLHTPVRKLSLGERMRCEIAASFLHRPQILFLDEPTIGLDVVVKQRIREIIRERNREEETTVFLTSHDAGDVEQLCARAIVIHHGGVLIDRPVPLLRREVLSGKIVTVTLADDEEPAAVAKWFGLRVSAPLPEGVELASVEGRRIRLTANLSQTNLNELLASLTQAARIADLTVEDPSLEDIIKHIYGMERAKGGVST</sequence>
<evidence type="ECO:0000313" key="5">
    <source>
        <dbReference type="EMBL" id="MDI4646527.1"/>
    </source>
</evidence>
<dbReference type="GO" id="GO:0005524">
    <property type="term" value="F:ATP binding"/>
    <property type="evidence" value="ECO:0007669"/>
    <property type="project" value="UniProtKB-KW"/>
</dbReference>
<evidence type="ECO:0000256" key="2">
    <source>
        <dbReference type="ARBA" id="ARBA00022741"/>
    </source>
</evidence>
<evidence type="ECO:0000313" key="6">
    <source>
        <dbReference type="Proteomes" id="UP001161691"/>
    </source>
</evidence>
<organism evidence="5 6">
    <name type="scientific">Cohnella hashimotonis</name>
    <dbReference type="NCBI Taxonomy" id="2826895"/>
    <lineage>
        <taxon>Bacteria</taxon>
        <taxon>Bacillati</taxon>
        <taxon>Bacillota</taxon>
        <taxon>Bacilli</taxon>
        <taxon>Bacillales</taxon>
        <taxon>Paenibacillaceae</taxon>
        <taxon>Cohnella</taxon>
    </lineage>
</organism>
<accession>A0ABT6TL39</accession>
<keyword evidence="3 5" id="KW-0067">ATP-binding</keyword>
<keyword evidence="2" id="KW-0547">Nucleotide-binding</keyword>
<dbReference type="SUPFAM" id="SSF52540">
    <property type="entry name" value="P-loop containing nucleoside triphosphate hydrolases"/>
    <property type="match status" value="1"/>
</dbReference>
<feature type="domain" description="ABC transporter" evidence="4">
    <location>
        <begin position="25"/>
        <end position="258"/>
    </location>
</feature>
<proteinExistence type="predicted"/>
<evidence type="ECO:0000256" key="3">
    <source>
        <dbReference type="ARBA" id="ARBA00022840"/>
    </source>
</evidence>
<dbReference type="Gene3D" id="3.40.50.300">
    <property type="entry name" value="P-loop containing nucleotide triphosphate hydrolases"/>
    <property type="match status" value="1"/>
</dbReference>
<dbReference type="PANTHER" id="PTHR42711:SF1">
    <property type="entry name" value="ABC-TRANSPORT PROTEIN, ATP-BINDING COMPONENT"/>
    <property type="match status" value="1"/>
</dbReference>
<dbReference type="InterPro" id="IPR003593">
    <property type="entry name" value="AAA+_ATPase"/>
</dbReference>
<dbReference type="EMBL" id="JAGRPV010000001">
    <property type="protein sequence ID" value="MDI4646527.1"/>
    <property type="molecule type" value="Genomic_DNA"/>
</dbReference>
<dbReference type="PANTHER" id="PTHR42711">
    <property type="entry name" value="ABC TRANSPORTER ATP-BINDING PROTEIN"/>
    <property type="match status" value="1"/>
</dbReference>
<dbReference type="Pfam" id="PF00005">
    <property type="entry name" value="ABC_tran"/>
    <property type="match status" value="1"/>
</dbReference>
<dbReference type="RefSeq" id="WP_282909372.1">
    <property type="nucleotide sequence ID" value="NZ_JAGRPV010000001.1"/>
</dbReference>
<evidence type="ECO:0000259" key="4">
    <source>
        <dbReference type="PROSITE" id="PS50893"/>
    </source>
</evidence>
<keyword evidence="1" id="KW-0813">Transport</keyword>
<keyword evidence="6" id="KW-1185">Reference proteome</keyword>
<comment type="caution">
    <text evidence="5">The sequence shown here is derived from an EMBL/GenBank/DDBJ whole genome shotgun (WGS) entry which is preliminary data.</text>
</comment>
<dbReference type="SMART" id="SM00382">
    <property type="entry name" value="AAA"/>
    <property type="match status" value="1"/>
</dbReference>
<name>A0ABT6TL39_9BACL</name>
<evidence type="ECO:0000256" key="1">
    <source>
        <dbReference type="ARBA" id="ARBA00022448"/>
    </source>
</evidence>
<dbReference type="InterPro" id="IPR050763">
    <property type="entry name" value="ABC_transporter_ATP-binding"/>
</dbReference>
<dbReference type="PROSITE" id="PS50893">
    <property type="entry name" value="ABC_TRANSPORTER_2"/>
    <property type="match status" value="1"/>
</dbReference>
<dbReference type="Proteomes" id="UP001161691">
    <property type="component" value="Unassembled WGS sequence"/>
</dbReference>
<dbReference type="InterPro" id="IPR027417">
    <property type="entry name" value="P-loop_NTPase"/>
</dbReference>
<protein>
    <submittedName>
        <fullName evidence="5">ATP-binding cassette domain-containing protein</fullName>
    </submittedName>
</protein>
<gene>
    <name evidence="5" type="ORF">KB449_16240</name>
</gene>